<feature type="transmembrane region" description="Helical" evidence="9">
    <location>
        <begin position="196"/>
        <end position="217"/>
    </location>
</feature>
<name>A0ABU9DI80_9BACL</name>
<reference evidence="11 12" key="1">
    <citation type="submission" date="2024-04" db="EMBL/GenBank/DDBJ databases">
        <title>draft genome sequnece of Paenibacillus filicis.</title>
        <authorList>
            <person name="Kim D.-U."/>
        </authorList>
    </citation>
    <scope>NUCLEOTIDE SEQUENCE [LARGE SCALE GENOMIC DNA]</scope>
    <source>
        <strain evidence="11 12">KACC14197</strain>
    </source>
</reference>
<evidence type="ECO:0000256" key="9">
    <source>
        <dbReference type="SAM" id="Phobius"/>
    </source>
</evidence>
<proteinExistence type="predicted"/>
<evidence type="ECO:0000256" key="5">
    <source>
        <dbReference type="ARBA" id="ARBA00022741"/>
    </source>
</evidence>
<evidence type="ECO:0000256" key="3">
    <source>
        <dbReference type="ARBA" id="ARBA00022553"/>
    </source>
</evidence>
<evidence type="ECO:0000256" key="4">
    <source>
        <dbReference type="ARBA" id="ARBA00022679"/>
    </source>
</evidence>
<keyword evidence="9" id="KW-0812">Transmembrane</keyword>
<dbReference type="PANTHER" id="PTHR43065">
    <property type="entry name" value="SENSOR HISTIDINE KINASE"/>
    <property type="match status" value="1"/>
</dbReference>
<dbReference type="RefSeq" id="WP_341415641.1">
    <property type="nucleotide sequence ID" value="NZ_JBBPCC010000006.1"/>
</dbReference>
<accession>A0ABU9DI80</accession>
<keyword evidence="6 11" id="KW-0418">Kinase</keyword>
<keyword evidence="8" id="KW-0902">Two-component regulatory system</keyword>
<keyword evidence="7" id="KW-0067">ATP-binding</keyword>
<dbReference type="InterPro" id="IPR036890">
    <property type="entry name" value="HATPase_C_sf"/>
</dbReference>
<keyword evidence="5" id="KW-0547">Nucleotide-binding</keyword>
<dbReference type="GO" id="GO:0016301">
    <property type="term" value="F:kinase activity"/>
    <property type="evidence" value="ECO:0007669"/>
    <property type="project" value="UniProtKB-KW"/>
</dbReference>
<keyword evidence="9" id="KW-0472">Membrane</keyword>
<dbReference type="Proteomes" id="UP001469365">
    <property type="component" value="Unassembled WGS sequence"/>
</dbReference>
<dbReference type="EC" id="2.7.13.3" evidence="2"/>
<evidence type="ECO:0000256" key="7">
    <source>
        <dbReference type="ARBA" id="ARBA00022840"/>
    </source>
</evidence>
<evidence type="ECO:0000313" key="11">
    <source>
        <dbReference type="EMBL" id="MEK8128560.1"/>
    </source>
</evidence>
<organism evidence="11 12">
    <name type="scientific">Paenibacillus filicis</name>
    <dbReference type="NCBI Taxonomy" id="669464"/>
    <lineage>
        <taxon>Bacteria</taxon>
        <taxon>Bacillati</taxon>
        <taxon>Bacillota</taxon>
        <taxon>Bacilli</taxon>
        <taxon>Bacillales</taxon>
        <taxon>Paenibacillaceae</taxon>
        <taxon>Paenibacillus</taxon>
    </lineage>
</organism>
<sequence length="468" mass="52303">MLFVLVGLWTIGLLLILTDPKRSTTRWISSIAFTGGSGGLSAVIADHLVPAFAERGWLTEPAAYVLGRAELTSSLICYYGLPYTFLMFALVYHPNYPLWGRGKWLPLALLVPVAGSLLFDAKPGDPIPYGYVTVWATPYILAGIGLLLSVTLQERNSFLRRNRMLVTAAAVPTLLFALFTLYLLPTFFGMHEYWRYNTFLIAFTIAVIVGSSFRYGFMGLQISIQNQKLDYTLRAITSGTSILNHAIKNDVGKIRLFGEKIKFDAADGLTNAEELTRDVEVIMKASQHIYDMIYRIQGQTQEVTLRTEEILPAELMRECLDMLAPEMHGIEVNELYAYPGRLIADRAQLGEVWTNVLTNALEAMPQGGTLSVKISETKRKIVIEVKDSGLGMEKHQLKRVFDPFYSTKNGKKMNFGLGLSYCYAIVQKHKGTMNIHSKPGQGTSVFMQFPKPGNEKIRTVDVEGQRSS</sequence>
<dbReference type="SMART" id="SM00387">
    <property type="entry name" value="HATPase_c"/>
    <property type="match status" value="1"/>
</dbReference>
<feature type="transmembrane region" description="Helical" evidence="9">
    <location>
        <begin position="164"/>
        <end position="184"/>
    </location>
</feature>
<dbReference type="SUPFAM" id="SSF55874">
    <property type="entry name" value="ATPase domain of HSP90 chaperone/DNA topoisomerase II/histidine kinase"/>
    <property type="match status" value="1"/>
</dbReference>
<gene>
    <name evidence="11" type="ORF">WMW72_11655</name>
</gene>
<dbReference type="EMBL" id="JBBPCC010000006">
    <property type="protein sequence ID" value="MEK8128560.1"/>
    <property type="molecule type" value="Genomic_DNA"/>
</dbReference>
<evidence type="ECO:0000256" key="8">
    <source>
        <dbReference type="ARBA" id="ARBA00023012"/>
    </source>
</evidence>
<keyword evidence="12" id="KW-1185">Reference proteome</keyword>
<dbReference type="InterPro" id="IPR005467">
    <property type="entry name" value="His_kinase_dom"/>
</dbReference>
<comment type="catalytic activity">
    <reaction evidence="1">
        <text>ATP + protein L-histidine = ADP + protein N-phospho-L-histidine.</text>
        <dbReference type="EC" id="2.7.13.3"/>
    </reaction>
</comment>
<keyword evidence="3" id="KW-0597">Phosphoprotein</keyword>
<dbReference type="InterPro" id="IPR003594">
    <property type="entry name" value="HATPase_dom"/>
</dbReference>
<protein>
    <recommendedName>
        <fullName evidence="2">histidine kinase</fullName>
        <ecNumber evidence="2">2.7.13.3</ecNumber>
    </recommendedName>
</protein>
<keyword evidence="9" id="KW-1133">Transmembrane helix</keyword>
<feature type="transmembrane region" description="Helical" evidence="9">
    <location>
        <begin position="127"/>
        <end position="152"/>
    </location>
</feature>
<dbReference type="PROSITE" id="PS50109">
    <property type="entry name" value="HIS_KIN"/>
    <property type="match status" value="1"/>
</dbReference>
<dbReference type="PRINTS" id="PR00344">
    <property type="entry name" value="BCTRLSENSOR"/>
</dbReference>
<dbReference type="Pfam" id="PF02518">
    <property type="entry name" value="HATPase_c"/>
    <property type="match status" value="1"/>
</dbReference>
<evidence type="ECO:0000256" key="2">
    <source>
        <dbReference type="ARBA" id="ARBA00012438"/>
    </source>
</evidence>
<feature type="transmembrane region" description="Helical" evidence="9">
    <location>
        <begin position="71"/>
        <end position="92"/>
    </location>
</feature>
<keyword evidence="4" id="KW-0808">Transferase</keyword>
<feature type="domain" description="Histidine kinase" evidence="10">
    <location>
        <begin position="242"/>
        <end position="453"/>
    </location>
</feature>
<evidence type="ECO:0000259" key="10">
    <source>
        <dbReference type="PROSITE" id="PS50109"/>
    </source>
</evidence>
<evidence type="ECO:0000256" key="6">
    <source>
        <dbReference type="ARBA" id="ARBA00022777"/>
    </source>
</evidence>
<comment type="caution">
    <text evidence="11">The sequence shown here is derived from an EMBL/GenBank/DDBJ whole genome shotgun (WGS) entry which is preliminary data.</text>
</comment>
<dbReference type="PANTHER" id="PTHR43065:SF10">
    <property type="entry name" value="PEROXIDE STRESS-ACTIVATED HISTIDINE KINASE MAK3"/>
    <property type="match status" value="1"/>
</dbReference>
<dbReference type="Gene3D" id="3.30.565.10">
    <property type="entry name" value="Histidine kinase-like ATPase, C-terminal domain"/>
    <property type="match status" value="1"/>
</dbReference>
<evidence type="ECO:0000313" key="12">
    <source>
        <dbReference type="Proteomes" id="UP001469365"/>
    </source>
</evidence>
<dbReference type="InterPro" id="IPR004358">
    <property type="entry name" value="Sig_transdc_His_kin-like_C"/>
</dbReference>
<evidence type="ECO:0000256" key="1">
    <source>
        <dbReference type="ARBA" id="ARBA00000085"/>
    </source>
</evidence>